<dbReference type="Gene3D" id="3.40.710.10">
    <property type="entry name" value="DD-peptidase/beta-lactamase superfamily"/>
    <property type="match status" value="1"/>
</dbReference>
<dbReference type="PANTHER" id="PTHR46825">
    <property type="entry name" value="D-ALANYL-D-ALANINE-CARBOXYPEPTIDASE/ENDOPEPTIDASE AMPH"/>
    <property type="match status" value="1"/>
</dbReference>
<dbReference type="PANTHER" id="PTHR46825:SF15">
    <property type="entry name" value="BETA-LACTAMASE-RELATED DOMAIN-CONTAINING PROTEIN"/>
    <property type="match status" value="1"/>
</dbReference>
<dbReference type="EMBL" id="JACHGW010000002">
    <property type="protein sequence ID" value="MBB6051145.1"/>
    <property type="molecule type" value="Genomic_DNA"/>
</dbReference>
<evidence type="ECO:0000313" key="4">
    <source>
        <dbReference type="Proteomes" id="UP000520814"/>
    </source>
</evidence>
<dbReference type="InterPro" id="IPR050491">
    <property type="entry name" value="AmpC-like"/>
</dbReference>
<evidence type="ECO:0000313" key="3">
    <source>
        <dbReference type="EMBL" id="MBB6051145.1"/>
    </source>
</evidence>
<dbReference type="Pfam" id="PF00144">
    <property type="entry name" value="Beta-lactamase"/>
    <property type="match status" value="1"/>
</dbReference>
<protein>
    <submittedName>
        <fullName evidence="3">CubicO group peptidase (Beta-lactamase class C family)</fullName>
    </submittedName>
</protein>
<dbReference type="SUPFAM" id="SSF56601">
    <property type="entry name" value="beta-lactamase/transpeptidase-like"/>
    <property type="match status" value="1"/>
</dbReference>
<dbReference type="RefSeq" id="WP_184197413.1">
    <property type="nucleotide sequence ID" value="NZ_JACHGW010000002.1"/>
</dbReference>
<dbReference type="InterPro" id="IPR001466">
    <property type="entry name" value="Beta-lactam-related"/>
</dbReference>
<dbReference type="Pfam" id="PF11954">
    <property type="entry name" value="DUF3471"/>
    <property type="match status" value="1"/>
</dbReference>
<organism evidence="3 4">
    <name type="scientific">Armatimonas rosea</name>
    <dbReference type="NCBI Taxonomy" id="685828"/>
    <lineage>
        <taxon>Bacteria</taxon>
        <taxon>Bacillati</taxon>
        <taxon>Armatimonadota</taxon>
        <taxon>Armatimonadia</taxon>
        <taxon>Armatimonadales</taxon>
        <taxon>Armatimonadaceae</taxon>
        <taxon>Armatimonas</taxon>
    </lineage>
</organism>
<sequence>MNTTKIAKIDALVTRALRVTGAPGAAVAVVTPEGSYVQGYGIKKLGSDDAIEPTTLFPIASVSKAFTATACACLVDEGKMSWDDPVRKHLPGFRLLDPAADANVTIRDLLCHRTGLPRHDSLWYRTNLKREEILARMAFLKPTATYRGLYQYSNLCFSAAGEAVAAAAGMPFETFLKTRLLEPLRMHSVTFSGPGLVATENHAWPHQKKKGKVVALDAPLDFFNVGPAGCINASVAELEGWLRFQLSGGGDGTPVSAKSLAETHTPQMIVPFEDLTRELYPDRMHQTYTLGWSRYDWQGHLVLSHGGAIDGFRSHLVVCPREGVAFVVLVNMASYLPEIVRNSLLDLLLGVKNGKNWHAVFTTQLKKDTEKARADKRAKAEKRHKNTKPSLPLASYTGTYTDPGYGTATVREESGKLHLTWEAFDTPLKHWHHDTFVTETEQPGFAALDIVFTLKADGSVAGLTLWDQLLTKRAA</sequence>
<dbReference type="InterPro" id="IPR012338">
    <property type="entry name" value="Beta-lactam/transpept-like"/>
</dbReference>
<evidence type="ECO:0000259" key="2">
    <source>
        <dbReference type="Pfam" id="PF11954"/>
    </source>
</evidence>
<name>A0A7W9SRL0_ARMRO</name>
<evidence type="ECO:0000259" key="1">
    <source>
        <dbReference type="Pfam" id="PF00144"/>
    </source>
</evidence>
<dbReference type="AlphaFoldDB" id="A0A7W9SRL0"/>
<keyword evidence="4" id="KW-1185">Reference proteome</keyword>
<dbReference type="Gene3D" id="2.40.128.600">
    <property type="match status" value="1"/>
</dbReference>
<dbReference type="InterPro" id="IPR021860">
    <property type="entry name" value="Peptidase_S12_Pab87-rel_C"/>
</dbReference>
<reference evidence="3 4" key="1">
    <citation type="submission" date="2020-08" db="EMBL/GenBank/DDBJ databases">
        <title>Genomic Encyclopedia of Type Strains, Phase IV (KMG-IV): sequencing the most valuable type-strain genomes for metagenomic binning, comparative biology and taxonomic classification.</title>
        <authorList>
            <person name="Goeker M."/>
        </authorList>
    </citation>
    <scope>NUCLEOTIDE SEQUENCE [LARGE SCALE GENOMIC DNA]</scope>
    <source>
        <strain evidence="3 4">DSM 23562</strain>
    </source>
</reference>
<dbReference type="Proteomes" id="UP000520814">
    <property type="component" value="Unassembled WGS sequence"/>
</dbReference>
<feature type="domain" description="Beta-lactamase-related" evidence="1">
    <location>
        <begin position="10"/>
        <end position="335"/>
    </location>
</feature>
<feature type="domain" description="Peptidase S12 Pab87-related C-terminal" evidence="2">
    <location>
        <begin position="383"/>
        <end position="465"/>
    </location>
</feature>
<accession>A0A7W9SRL0</accession>
<proteinExistence type="predicted"/>
<gene>
    <name evidence="3" type="ORF">HNQ39_002936</name>
</gene>
<comment type="caution">
    <text evidence="3">The sequence shown here is derived from an EMBL/GenBank/DDBJ whole genome shotgun (WGS) entry which is preliminary data.</text>
</comment>